<gene>
    <name evidence="1" type="ORF">SAMN02745117_00607</name>
</gene>
<dbReference type="Proteomes" id="UP000184327">
    <property type="component" value="Unassembled WGS sequence"/>
</dbReference>
<keyword evidence="2" id="KW-1185">Reference proteome</keyword>
<dbReference type="OrthoDB" id="9134080at2"/>
<evidence type="ECO:0000313" key="1">
    <source>
        <dbReference type="EMBL" id="SHE64686.1"/>
    </source>
</evidence>
<dbReference type="EMBL" id="FQUZ01000005">
    <property type="protein sequence ID" value="SHE64686.1"/>
    <property type="molecule type" value="Genomic_DNA"/>
</dbReference>
<evidence type="ECO:0000313" key="2">
    <source>
        <dbReference type="Proteomes" id="UP000184327"/>
    </source>
</evidence>
<evidence type="ECO:0008006" key="3">
    <source>
        <dbReference type="Google" id="ProtNLM"/>
    </source>
</evidence>
<proteinExistence type="predicted"/>
<organism evidence="1 2">
    <name type="scientific">Lampropedia hyalina DSM 16112</name>
    <dbReference type="NCBI Taxonomy" id="1122156"/>
    <lineage>
        <taxon>Bacteria</taxon>
        <taxon>Pseudomonadati</taxon>
        <taxon>Pseudomonadota</taxon>
        <taxon>Betaproteobacteria</taxon>
        <taxon>Burkholderiales</taxon>
        <taxon>Comamonadaceae</taxon>
        <taxon>Lampropedia</taxon>
    </lineage>
</organism>
<sequence>MLTNSHLLSLSPSKQFEALALAYLESAQSLCDDLAEDPYGATFEKGAVVLYLSAHAVELFLKGRILRKAPNESFTHDIQHIYSRYKTLFPAKRFAFTDMPFTTEYPGMTKKEIAEVKREQPDPSELYRYAMNKAGDPWQAALGFEASSFSRSLATLHTDFRRISAEHDT</sequence>
<name>A0A1M4V6S1_9BURK</name>
<dbReference type="AlphaFoldDB" id="A0A1M4V6S1"/>
<accession>A0A1M4V6S1</accession>
<dbReference type="RefSeq" id="WP_073354551.1">
    <property type="nucleotide sequence ID" value="NZ_FQUZ01000005.1"/>
</dbReference>
<protein>
    <recommendedName>
        <fullName evidence="3">HEPN domain-containing protein</fullName>
    </recommendedName>
</protein>
<reference evidence="1 2" key="1">
    <citation type="submission" date="2016-11" db="EMBL/GenBank/DDBJ databases">
        <authorList>
            <person name="Jaros S."/>
            <person name="Januszkiewicz K."/>
            <person name="Wedrychowicz H."/>
        </authorList>
    </citation>
    <scope>NUCLEOTIDE SEQUENCE [LARGE SCALE GENOMIC DNA]</scope>
    <source>
        <strain evidence="1 2">DSM 16112</strain>
    </source>
</reference>